<dbReference type="Pfam" id="PF03108">
    <property type="entry name" value="DBD_Tnp_Mut"/>
    <property type="match status" value="1"/>
</dbReference>
<proteinExistence type="predicted"/>
<sequence>MTEYVNLVIHHGGKWDCAKKKREYLGGEVTKKEKVDIDYLSKFELDGYAEDLGYKDGVQIWFRRFAIKDVCGPAALQEIECDKDVHDMLLSNIMDPYIEFFFVSKKSPKGKGKAKVPEGPSNPSQSADATPNCDSTPCTDIAITCDASPFLQPLIRVESTHTPLQSQPEPQGLHAFLQAQYHSDTKDEDYQLSSSVSESSSEKRSLSHVSQDEASWLYQDLEGSEDEVFQDLISEDEAPQFNEVHDEGYTPDFNENTVVDQDLDEFNEEAAYSDDLQSYNGSSDDEGNTPDFNADNGSKHGDLCKGMRFTSHVEFRKALKEWAVKSAFDFKYVNNRRANITVVCKNKETCSFRVHASKLSDSGYFQIKTFRPKHECSFSNRNSLVTSTYLSEKFLDELRDNPNWMF</sequence>
<dbReference type="AlphaFoldDB" id="A0AAV0GC58"/>
<evidence type="ECO:0000313" key="5">
    <source>
        <dbReference type="Proteomes" id="UP001152523"/>
    </source>
</evidence>
<keyword evidence="5" id="KW-1185">Reference proteome</keyword>
<feature type="domain" description="Transposase MuDR plant" evidence="2">
    <location>
        <begin position="305"/>
        <end position="367"/>
    </location>
</feature>
<name>A0AAV0GC58_9ASTE</name>
<dbReference type="PANTHER" id="PTHR31973:SF199">
    <property type="entry name" value="SWIM-TYPE DOMAIN-CONTAINING PROTEIN"/>
    <property type="match status" value="1"/>
</dbReference>
<feature type="domain" description="PB1-like" evidence="3">
    <location>
        <begin position="1"/>
        <end position="89"/>
    </location>
</feature>
<dbReference type="PANTHER" id="PTHR31973">
    <property type="entry name" value="POLYPROTEIN, PUTATIVE-RELATED"/>
    <property type="match status" value="1"/>
</dbReference>
<dbReference type="EMBL" id="CAMAPF010001080">
    <property type="protein sequence ID" value="CAH9145563.1"/>
    <property type="molecule type" value="Genomic_DNA"/>
</dbReference>
<dbReference type="Proteomes" id="UP001152523">
    <property type="component" value="Unassembled WGS sequence"/>
</dbReference>
<comment type="caution">
    <text evidence="4">The sequence shown here is derived from an EMBL/GenBank/DDBJ whole genome shotgun (WGS) entry which is preliminary data.</text>
</comment>
<protein>
    <recommendedName>
        <fullName evidence="6">Transposase MuDR plant domain-containing protein</fullName>
    </recommendedName>
</protein>
<reference evidence="4" key="1">
    <citation type="submission" date="2022-07" db="EMBL/GenBank/DDBJ databases">
        <authorList>
            <person name="Macas J."/>
            <person name="Novak P."/>
            <person name="Neumann P."/>
        </authorList>
    </citation>
    <scope>NUCLEOTIDE SEQUENCE</scope>
</reference>
<organism evidence="4 5">
    <name type="scientific">Cuscuta epithymum</name>
    <dbReference type="NCBI Taxonomy" id="186058"/>
    <lineage>
        <taxon>Eukaryota</taxon>
        <taxon>Viridiplantae</taxon>
        <taxon>Streptophyta</taxon>
        <taxon>Embryophyta</taxon>
        <taxon>Tracheophyta</taxon>
        <taxon>Spermatophyta</taxon>
        <taxon>Magnoliopsida</taxon>
        <taxon>eudicotyledons</taxon>
        <taxon>Gunneridae</taxon>
        <taxon>Pentapetalae</taxon>
        <taxon>asterids</taxon>
        <taxon>lamiids</taxon>
        <taxon>Solanales</taxon>
        <taxon>Convolvulaceae</taxon>
        <taxon>Cuscuteae</taxon>
        <taxon>Cuscuta</taxon>
        <taxon>Cuscuta subgen. Cuscuta</taxon>
    </lineage>
</organism>
<dbReference type="Pfam" id="PF26130">
    <property type="entry name" value="PB1-like"/>
    <property type="match status" value="1"/>
</dbReference>
<gene>
    <name evidence="4" type="ORF">CEPIT_LOCUS42309</name>
</gene>
<feature type="region of interest" description="Disordered" evidence="1">
    <location>
        <begin position="186"/>
        <end position="210"/>
    </location>
</feature>
<evidence type="ECO:0008006" key="6">
    <source>
        <dbReference type="Google" id="ProtNLM"/>
    </source>
</evidence>
<evidence type="ECO:0000256" key="1">
    <source>
        <dbReference type="SAM" id="MobiDB-lite"/>
    </source>
</evidence>
<feature type="region of interest" description="Disordered" evidence="1">
    <location>
        <begin position="111"/>
        <end position="133"/>
    </location>
</feature>
<feature type="region of interest" description="Disordered" evidence="1">
    <location>
        <begin position="275"/>
        <end position="296"/>
    </location>
</feature>
<accession>A0AAV0GC58</accession>
<evidence type="ECO:0000259" key="2">
    <source>
        <dbReference type="Pfam" id="PF03108"/>
    </source>
</evidence>
<feature type="compositionally biased region" description="Polar residues" evidence="1">
    <location>
        <begin position="121"/>
        <end position="133"/>
    </location>
</feature>
<evidence type="ECO:0000313" key="4">
    <source>
        <dbReference type="EMBL" id="CAH9145563.1"/>
    </source>
</evidence>
<dbReference type="InterPro" id="IPR058594">
    <property type="entry name" value="PB1-like_dom_pln"/>
</dbReference>
<evidence type="ECO:0000259" key="3">
    <source>
        <dbReference type="Pfam" id="PF26130"/>
    </source>
</evidence>
<dbReference type="InterPro" id="IPR004332">
    <property type="entry name" value="Transposase_MuDR"/>
</dbReference>